<dbReference type="AlphaFoldDB" id="A0A438FWN3"/>
<keyword evidence="3" id="KW-0540">Nuclease</keyword>
<sequence>MLSIFSDMVERIMEVFMDNLTVYGKTFDECLLNLKKVMKMCIEKDLVLNWEKCHLMATLGVVLGHIISREGIQIDQAKIMLISKLPSPTTIKEDAEFIWTKACQEAFEMLNRSLLGQKEDGKPYVVYYASKTLNDAQMNYTTTEKEFLVMVFALDKFRNYLLGTSIDEQGVENVVVDHLSRVRVESYFEEVQINDEIPDDELCAMENLP</sequence>
<dbReference type="Gene3D" id="3.30.70.270">
    <property type="match status" value="1"/>
</dbReference>
<dbReference type="Pfam" id="PF17917">
    <property type="entry name" value="RT_RNaseH"/>
    <property type="match status" value="1"/>
</dbReference>
<evidence type="ECO:0000256" key="6">
    <source>
        <dbReference type="ARBA" id="ARBA00022918"/>
    </source>
</evidence>
<evidence type="ECO:0000256" key="5">
    <source>
        <dbReference type="ARBA" id="ARBA00022801"/>
    </source>
</evidence>
<keyword evidence="4" id="KW-0255">Endonuclease</keyword>
<name>A0A438FWN3_VITVI</name>
<dbReference type="InterPro" id="IPR043502">
    <property type="entry name" value="DNA/RNA_pol_sf"/>
</dbReference>
<evidence type="ECO:0000256" key="1">
    <source>
        <dbReference type="ARBA" id="ARBA00022679"/>
    </source>
</evidence>
<evidence type="ECO:0000256" key="2">
    <source>
        <dbReference type="ARBA" id="ARBA00022695"/>
    </source>
</evidence>
<keyword evidence="1" id="KW-0808">Transferase</keyword>
<evidence type="ECO:0000256" key="4">
    <source>
        <dbReference type="ARBA" id="ARBA00022759"/>
    </source>
</evidence>
<accession>A0A438FWN3</accession>
<evidence type="ECO:0000256" key="3">
    <source>
        <dbReference type="ARBA" id="ARBA00022722"/>
    </source>
</evidence>
<evidence type="ECO:0000313" key="8">
    <source>
        <dbReference type="EMBL" id="RVW64354.1"/>
    </source>
</evidence>
<dbReference type="InterPro" id="IPR043128">
    <property type="entry name" value="Rev_trsase/Diguanyl_cyclase"/>
</dbReference>
<keyword evidence="5" id="KW-0378">Hydrolase</keyword>
<proteinExistence type="predicted"/>
<reference evidence="8 9" key="1">
    <citation type="journal article" date="2018" name="PLoS Genet.">
        <title>Population sequencing reveals clonal diversity and ancestral inbreeding in the grapevine cultivar Chardonnay.</title>
        <authorList>
            <person name="Roach M.J."/>
            <person name="Johnson D.L."/>
            <person name="Bohlmann J."/>
            <person name="van Vuuren H.J."/>
            <person name="Jones S.J."/>
            <person name="Pretorius I.S."/>
            <person name="Schmidt S.A."/>
            <person name="Borneman A.R."/>
        </authorList>
    </citation>
    <scope>NUCLEOTIDE SEQUENCE [LARGE SCALE GENOMIC DNA]</scope>
    <source>
        <strain evidence="9">cv. Chardonnay</strain>
        <tissue evidence="8">Leaf</tissue>
    </source>
</reference>
<dbReference type="EMBL" id="QGNW01000722">
    <property type="protein sequence ID" value="RVW64354.1"/>
    <property type="molecule type" value="Genomic_DNA"/>
</dbReference>
<dbReference type="InterPro" id="IPR041373">
    <property type="entry name" value="RT_RNaseH"/>
</dbReference>
<evidence type="ECO:0000313" key="9">
    <source>
        <dbReference type="Proteomes" id="UP000288805"/>
    </source>
</evidence>
<dbReference type="PANTHER" id="PTHR34072">
    <property type="entry name" value="ENZYMATIC POLYPROTEIN-RELATED"/>
    <property type="match status" value="1"/>
</dbReference>
<keyword evidence="2" id="KW-0548">Nucleotidyltransferase</keyword>
<gene>
    <name evidence="8" type="ORF">CK203_047023</name>
</gene>
<keyword evidence="6" id="KW-0695">RNA-directed DNA polymerase</keyword>
<protein>
    <recommendedName>
        <fullName evidence="7">Reverse transcriptase RNase H-like domain-containing protein</fullName>
    </recommendedName>
</protein>
<comment type="caution">
    <text evidence="8">The sequence shown here is derived from an EMBL/GenBank/DDBJ whole genome shotgun (WGS) entry which is preliminary data.</text>
</comment>
<dbReference type="GO" id="GO:0016787">
    <property type="term" value="F:hydrolase activity"/>
    <property type="evidence" value="ECO:0007669"/>
    <property type="project" value="UniProtKB-KW"/>
</dbReference>
<feature type="domain" description="Reverse transcriptase RNase H-like" evidence="7">
    <location>
        <begin position="113"/>
        <end position="166"/>
    </location>
</feature>
<dbReference type="GO" id="GO:0003964">
    <property type="term" value="F:RNA-directed DNA polymerase activity"/>
    <property type="evidence" value="ECO:0007669"/>
    <property type="project" value="UniProtKB-KW"/>
</dbReference>
<dbReference type="GO" id="GO:0004519">
    <property type="term" value="F:endonuclease activity"/>
    <property type="evidence" value="ECO:0007669"/>
    <property type="project" value="UniProtKB-KW"/>
</dbReference>
<dbReference type="SUPFAM" id="SSF56672">
    <property type="entry name" value="DNA/RNA polymerases"/>
    <property type="match status" value="1"/>
</dbReference>
<dbReference type="Proteomes" id="UP000288805">
    <property type="component" value="Unassembled WGS sequence"/>
</dbReference>
<dbReference type="PANTHER" id="PTHR34072:SF57">
    <property type="entry name" value="RNA-DIRECTED DNA POLYMERASE"/>
    <property type="match status" value="1"/>
</dbReference>
<evidence type="ECO:0000259" key="7">
    <source>
        <dbReference type="Pfam" id="PF17917"/>
    </source>
</evidence>
<organism evidence="8 9">
    <name type="scientific">Vitis vinifera</name>
    <name type="common">Grape</name>
    <dbReference type="NCBI Taxonomy" id="29760"/>
    <lineage>
        <taxon>Eukaryota</taxon>
        <taxon>Viridiplantae</taxon>
        <taxon>Streptophyta</taxon>
        <taxon>Embryophyta</taxon>
        <taxon>Tracheophyta</taxon>
        <taxon>Spermatophyta</taxon>
        <taxon>Magnoliopsida</taxon>
        <taxon>eudicotyledons</taxon>
        <taxon>Gunneridae</taxon>
        <taxon>Pentapetalae</taxon>
        <taxon>rosids</taxon>
        <taxon>Vitales</taxon>
        <taxon>Vitaceae</taxon>
        <taxon>Viteae</taxon>
        <taxon>Vitis</taxon>
    </lineage>
</organism>